<dbReference type="PANTHER" id="PTHR15615:SF27">
    <property type="entry name" value="PHO85 CYCLIN CLG1"/>
    <property type="match status" value="1"/>
</dbReference>
<dbReference type="EMBL" id="PUHQ01000018">
    <property type="protein sequence ID" value="KAG0663730.1"/>
    <property type="molecule type" value="Genomic_DNA"/>
</dbReference>
<accession>A0A9P6W3R9</accession>
<dbReference type="Pfam" id="PF08613">
    <property type="entry name" value="Cyclin"/>
    <property type="match status" value="1"/>
</dbReference>
<comment type="caution">
    <text evidence="2">The sequence shown here is derived from an EMBL/GenBank/DDBJ whole genome shotgun (WGS) entry which is preliminary data.</text>
</comment>
<evidence type="ECO:0000256" key="1">
    <source>
        <dbReference type="SAM" id="MobiDB-lite"/>
    </source>
</evidence>
<feature type="region of interest" description="Disordered" evidence="1">
    <location>
        <begin position="316"/>
        <end position="339"/>
    </location>
</feature>
<proteinExistence type="predicted"/>
<sequence length="696" mass="73364">MAVAMSAHTLAPLPLQTAPPSSKGKAARVPVAEVSPVSPLALFAAEMVSWLWFAPSASKSGAKETSRTTSEVARLQIQPTERFVRFCQEVLSTTQVSVSVVLLSLLLVSRLKQQNAIDGAPGSEYRLAVTGLMLANKILDDQTYTAQTWSQVSSLELKPLVAGEVEFLRGLDWTLHVSEEDYNAWLRLLQGHVASRNARLGKTTPPLAKSAVFATPSRRTAGSKRVRHSATRVHPCGLGLGLEQIPQPVPHPLSPDEDPFEGGRRTRRKLDLSTSTRTPLSLSPPFLSHVPASAPVGSTAASAPLPVYGHADRNHLSDPSLLSPSRLRSDARSSLSSSLGKRSAGEAFGRFSVGSSSASDLKGPSASVDYSAESMARSYSAGPISYPSVPVPGQTMYGAKAPPAWACAPPLQSVPFLFSVAGSAASSPLYSRPSSSSSSAHGGPAPAYFGGAVLPPHFAAVGAGAGFPTLVDSFSPRYDPEHYRQLQQGQLELGYYALAAGQGLGYYQTMHPVPIQTQPVWANPFAQYPAVPIHPAYSHSVSAASSPVLRASSSWQSPPYVLPQSRYHAVPPPPPPPPAAAYACSPLSTRPILPPLSNSHRRVSAETASSPIGSTTSTPQSLSAPPAPPSVHPSLLAPPPPLGASHLTPVRALQQSGYELPPAYGAHPVLPYGPMQPVQHWSAYSNAGIPGVYWRG</sequence>
<feature type="compositionally biased region" description="Pro residues" evidence="1">
    <location>
        <begin position="625"/>
        <end position="642"/>
    </location>
</feature>
<dbReference type="GO" id="GO:0005634">
    <property type="term" value="C:nucleus"/>
    <property type="evidence" value="ECO:0007669"/>
    <property type="project" value="TreeGrafter"/>
</dbReference>
<dbReference type="InterPro" id="IPR013922">
    <property type="entry name" value="Cyclin_PHO80-like"/>
</dbReference>
<protein>
    <recommendedName>
        <fullName evidence="4">Cyclin</fullName>
    </recommendedName>
</protein>
<dbReference type="Proteomes" id="UP000777482">
    <property type="component" value="Unassembled WGS sequence"/>
</dbReference>
<dbReference type="GO" id="GO:0019901">
    <property type="term" value="F:protein kinase binding"/>
    <property type="evidence" value="ECO:0007669"/>
    <property type="project" value="InterPro"/>
</dbReference>
<dbReference type="PANTHER" id="PTHR15615">
    <property type="match status" value="1"/>
</dbReference>
<feature type="region of interest" description="Disordered" evidence="1">
    <location>
        <begin position="238"/>
        <end position="286"/>
    </location>
</feature>
<feature type="region of interest" description="Disordered" evidence="1">
    <location>
        <begin position="593"/>
        <end position="647"/>
    </location>
</feature>
<evidence type="ECO:0008006" key="4">
    <source>
        <dbReference type="Google" id="ProtNLM"/>
    </source>
</evidence>
<keyword evidence="3" id="KW-1185">Reference proteome</keyword>
<dbReference type="SUPFAM" id="SSF47954">
    <property type="entry name" value="Cyclin-like"/>
    <property type="match status" value="1"/>
</dbReference>
<evidence type="ECO:0000313" key="2">
    <source>
        <dbReference type="EMBL" id="KAG0663730.1"/>
    </source>
</evidence>
<dbReference type="Gene3D" id="1.10.472.10">
    <property type="entry name" value="Cyclin-like"/>
    <property type="match status" value="1"/>
</dbReference>
<dbReference type="CDD" id="cd20557">
    <property type="entry name" value="CYCLIN_ScPCL1-like"/>
    <property type="match status" value="1"/>
</dbReference>
<reference evidence="2 3" key="1">
    <citation type="submission" date="2020-11" db="EMBL/GenBank/DDBJ databases">
        <title>Kefir isolates.</title>
        <authorList>
            <person name="Marcisauskas S."/>
            <person name="Kim Y."/>
            <person name="Blasche S."/>
        </authorList>
    </citation>
    <scope>NUCLEOTIDE SEQUENCE [LARGE SCALE GENOMIC DNA]</scope>
    <source>
        <strain evidence="2 3">KR</strain>
    </source>
</reference>
<organism evidence="2 3">
    <name type="scientific">Rhodotorula mucilaginosa</name>
    <name type="common">Yeast</name>
    <name type="synonym">Rhodotorula rubra</name>
    <dbReference type="NCBI Taxonomy" id="5537"/>
    <lineage>
        <taxon>Eukaryota</taxon>
        <taxon>Fungi</taxon>
        <taxon>Dikarya</taxon>
        <taxon>Basidiomycota</taxon>
        <taxon>Pucciniomycotina</taxon>
        <taxon>Microbotryomycetes</taxon>
        <taxon>Sporidiobolales</taxon>
        <taxon>Sporidiobolaceae</taxon>
        <taxon>Rhodotorula</taxon>
    </lineage>
</organism>
<dbReference type="OrthoDB" id="244495at2759"/>
<dbReference type="GO" id="GO:0016538">
    <property type="term" value="F:cyclin-dependent protein serine/threonine kinase regulator activity"/>
    <property type="evidence" value="ECO:0007669"/>
    <property type="project" value="TreeGrafter"/>
</dbReference>
<feature type="compositionally biased region" description="Low complexity" evidence="1">
    <location>
        <begin position="614"/>
        <end position="624"/>
    </location>
</feature>
<feature type="compositionally biased region" description="Low complexity" evidence="1">
    <location>
        <begin position="317"/>
        <end position="339"/>
    </location>
</feature>
<dbReference type="GO" id="GO:0000307">
    <property type="term" value="C:cyclin-dependent protein kinase holoenzyme complex"/>
    <property type="evidence" value="ECO:0007669"/>
    <property type="project" value="TreeGrafter"/>
</dbReference>
<gene>
    <name evidence="2" type="ORF">C6P46_002299</name>
</gene>
<dbReference type="AlphaFoldDB" id="A0A9P6W3R9"/>
<evidence type="ECO:0000313" key="3">
    <source>
        <dbReference type="Proteomes" id="UP000777482"/>
    </source>
</evidence>
<dbReference type="InterPro" id="IPR036915">
    <property type="entry name" value="Cyclin-like_sf"/>
</dbReference>
<name>A0A9P6W3R9_RHOMI</name>
<feature type="compositionally biased region" description="Low complexity" evidence="1">
    <location>
        <begin position="272"/>
        <end position="286"/>
    </location>
</feature>